<reference evidence="2 3" key="1">
    <citation type="submission" date="2020-04" db="EMBL/GenBank/DDBJ databases">
        <title>Perkinsus olseni comparative genomics.</title>
        <authorList>
            <person name="Bogema D.R."/>
        </authorList>
    </citation>
    <scope>NUCLEOTIDE SEQUENCE [LARGE SCALE GENOMIC DNA]</scope>
    <source>
        <strain evidence="2 3">ATCC PRA-207</strain>
    </source>
</reference>
<dbReference type="AlphaFoldDB" id="A0A7J6R7K2"/>
<comment type="caution">
    <text evidence="2">The sequence shown here is derived from an EMBL/GenBank/DDBJ whole genome shotgun (WGS) entry which is preliminary data.</text>
</comment>
<sequence length="292" mass="33652">MKLIPEKTQCKKARPGARDSIKTPLPQLQRSYLPPRYKGLSWIHPHELSDVPLPASCRSYFIFLHMLHSDSPTESPRAENVAIPPEVTDAEKKALEVLKNLLVDTIAQYPGSNTMPEVFGDVRLLMFLRVAKNDPQKAANQFKEFLVWRRERNVDKIREDILEKNMSFDEVPNIKRASYYLPFNPCLRDPAGEPLRAKDGSFIYCERLGMIETNGFIGEVSDDEFSEMFIYLSELGQLLIHDHHKREPHDNRLQNCGTARQGRENWPPSCWLSTLVERPRLPGPTRSFARLL</sequence>
<evidence type="ECO:0000256" key="1">
    <source>
        <dbReference type="SAM" id="MobiDB-lite"/>
    </source>
</evidence>
<evidence type="ECO:0000313" key="3">
    <source>
        <dbReference type="Proteomes" id="UP000553632"/>
    </source>
</evidence>
<keyword evidence="3" id="KW-1185">Reference proteome</keyword>
<gene>
    <name evidence="2" type="primary">CGR-1_2</name>
    <name evidence="2" type="ORF">FOZ63_033707</name>
</gene>
<accession>A0A7J6R7K2</accession>
<name>A0A7J6R7K2_PEROL</name>
<dbReference type="Proteomes" id="UP000553632">
    <property type="component" value="Unassembled WGS sequence"/>
</dbReference>
<dbReference type="SUPFAM" id="SSF46938">
    <property type="entry name" value="CRAL/TRIO N-terminal domain"/>
    <property type="match status" value="1"/>
</dbReference>
<proteinExistence type="predicted"/>
<evidence type="ECO:0000313" key="2">
    <source>
        <dbReference type="EMBL" id="KAF4715680.1"/>
    </source>
</evidence>
<dbReference type="InterPro" id="IPR036273">
    <property type="entry name" value="CRAL/TRIO_N_dom_sf"/>
</dbReference>
<feature type="region of interest" description="Disordered" evidence="1">
    <location>
        <begin position="1"/>
        <end position="25"/>
    </location>
</feature>
<protein>
    <submittedName>
        <fullName evidence="2">Transfer protein</fullName>
    </submittedName>
</protein>
<dbReference type="Gene3D" id="3.40.525.10">
    <property type="entry name" value="CRAL-TRIO lipid binding domain"/>
    <property type="match status" value="1"/>
</dbReference>
<organism evidence="2 3">
    <name type="scientific">Perkinsus olseni</name>
    <name type="common">Perkinsus atlanticus</name>
    <dbReference type="NCBI Taxonomy" id="32597"/>
    <lineage>
        <taxon>Eukaryota</taxon>
        <taxon>Sar</taxon>
        <taxon>Alveolata</taxon>
        <taxon>Perkinsozoa</taxon>
        <taxon>Perkinsea</taxon>
        <taxon>Perkinsida</taxon>
        <taxon>Perkinsidae</taxon>
        <taxon>Perkinsus</taxon>
    </lineage>
</organism>
<dbReference type="EMBL" id="JABANO010028143">
    <property type="protein sequence ID" value="KAF4715680.1"/>
    <property type="molecule type" value="Genomic_DNA"/>
</dbReference>
<dbReference type="InterPro" id="IPR036865">
    <property type="entry name" value="CRAL-TRIO_dom_sf"/>
</dbReference>